<protein>
    <submittedName>
        <fullName evidence="1">Uncharacterized protein</fullName>
    </submittedName>
</protein>
<proteinExistence type="predicted"/>
<keyword evidence="2" id="KW-1185">Reference proteome</keyword>
<evidence type="ECO:0000313" key="2">
    <source>
        <dbReference type="Proteomes" id="UP000054359"/>
    </source>
</evidence>
<sequence>MDRIITNFTSHCATVFDSLPTDIAEPSFKVPRLTPTVRNRIFYYARSNCRTRRHHCF</sequence>
<reference evidence="1 2" key="1">
    <citation type="submission" date="2013-11" db="EMBL/GenBank/DDBJ databases">
        <title>Genome sequencing of Stegodyphus mimosarum.</title>
        <authorList>
            <person name="Bechsgaard J."/>
        </authorList>
    </citation>
    <scope>NUCLEOTIDE SEQUENCE [LARGE SCALE GENOMIC DNA]</scope>
</reference>
<dbReference type="AlphaFoldDB" id="A0A087UFI8"/>
<organism evidence="1 2">
    <name type="scientific">Stegodyphus mimosarum</name>
    <name type="common">African social velvet spider</name>
    <dbReference type="NCBI Taxonomy" id="407821"/>
    <lineage>
        <taxon>Eukaryota</taxon>
        <taxon>Metazoa</taxon>
        <taxon>Ecdysozoa</taxon>
        <taxon>Arthropoda</taxon>
        <taxon>Chelicerata</taxon>
        <taxon>Arachnida</taxon>
        <taxon>Araneae</taxon>
        <taxon>Araneomorphae</taxon>
        <taxon>Entelegynae</taxon>
        <taxon>Eresoidea</taxon>
        <taxon>Eresidae</taxon>
        <taxon>Stegodyphus</taxon>
    </lineage>
</organism>
<dbReference type="EMBL" id="KK119600">
    <property type="protein sequence ID" value="KFM76127.1"/>
    <property type="molecule type" value="Genomic_DNA"/>
</dbReference>
<gene>
    <name evidence="1" type="ORF">X975_13885</name>
</gene>
<evidence type="ECO:0000313" key="1">
    <source>
        <dbReference type="EMBL" id="KFM76127.1"/>
    </source>
</evidence>
<accession>A0A087UFI8</accession>
<dbReference type="Proteomes" id="UP000054359">
    <property type="component" value="Unassembled WGS sequence"/>
</dbReference>
<name>A0A087UFI8_STEMI</name>
<feature type="non-terminal residue" evidence="1">
    <location>
        <position position="57"/>
    </location>
</feature>